<keyword evidence="3" id="KW-1185">Reference proteome</keyword>
<sequence>MNRARMPPSLQIGATRTPSNAIIDGQCTRRKERAKRTHRSSLLSFLSFFSHRFAARAASTRYRALSTPRGGTVDDGRRHGMANAIACSLSRTPVPRNS</sequence>
<evidence type="ECO:0000313" key="3">
    <source>
        <dbReference type="Proteomes" id="UP001430953"/>
    </source>
</evidence>
<dbReference type="Proteomes" id="UP001430953">
    <property type="component" value="Unassembled WGS sequence"/>
</dbReference>
<feature type="region of interest" description="Disordered" evidence="1">
    <location>
        <begin position="1"/>
        <end position="35"/>
    </location>
</feature>
<accession>A0AAW2FVZ1</accession>
<dbReference type="AlphaFoldDB" id="A0AAW2FVZ1"/>
<comment type="caution">
    <text evidence="2">The sequence shown here is derived from an EMBL/GenBank/DDBJ whole genome shotgun (WGS) entry which is preliminary data.</text>
</comment>
<protein>
    <submittedName>
        <fullName evidence="2">Uncharacterized protein</fullName>
    </submittedName>
</protein>
<evidence type="ECO:0000313" key="2">
    <source>
        <dbReference type="EMBL" id="KAL0120159.1"/>
    </source>
</evidence>
<evidence type="ECO:0000256" key="1">
    <source>
        <dbReference type="SAM" id="MobiDB-lite"/>
    </source>
</evidence>
<organism evidence="2 3">
    <name type="scientific">Cardiocondyla obscurior</name>
    <dbReference type="NCBI Taxonomy" id="286306"/>
    <lineage>
        <taxon>Eukaryota</taxon>
        <taxon>Metazoa</taxon>
        <taxon>Ecdysozoa</taxon>
        <taxon>Arthropoda</taxon>
        <taxon>Hexapoda</taxon>
        <taxon>Insecta</taxon>
        <taxon>Pterygota</taxon>
        <taxon>Neoptera</taxon>
        <taxon>Endopterygota</taxon>
        <taxon>Hymenoptera</taxon>
        <taxon>Apocrita</taxon>
        <taxon>Aculeata</taxon>
        <taxon>Formicoidea</taxon>
        <taxon>Formicidae</taxon>
        <taxon>Myrmicinae</taxon>
        <taxon>Cardiocondyla</taxon>
    </lineage>
</organism>
<gene>
    <name evidence="2" type="ORF">PUN28_008070</name>
</gene>
<reference evidence="2 3" key="1">
    <citation type="submission" date="2023-03" db="EMBL/GenBank/DDBJ databases">
        <title>High recombination rates correlate with genetic variation in Cardiocondyla obscurior ants.</title>
        <authorList>
            <person name="Errbii M."/>
        </authorList>
    </citation>
    <scope>NUCLEOTIDE SEQUENCE [LARGE SCALE GENOMIC DNA]</scope>
    <source>
        <strain evidence="2">Alpha-2009</strain>
        <tissue evidence="2">Whole body</tissue>
    </source>
</reference>
<proteinExistence type="predicted"/>
<name>A0AAW2FVZ1_9HYME</name>
<dbReference type="EMBL" id="JADYXP020000007">
    <property type="protein sequence ID" value="KAL0120159.1"/>
    <property type="molecule type" value="Genomic_DNA"/>
</dbReference>